<accession>A0A1E3Q9A4</accession>
<feature type="region of interest" description="Disordered" evidence="1">
    <location>
        <begin position="117"/>
        <end position="141"/>
    </location>
</feature>
<evidence type="ECO:0000313" key="2">
    <source>
        <dbReference type="EMBL" id="ODQ74074.1"/>
    </source>
</evidence>
<name>A0A1E3Q9A4_LIPST</name>
<feature type="compositionally biased region" description="Basic residues" evidence="1">
    <location>
        <begin position="119"/>
        <end position="134"/>
    </location>
</feature>
<organism evidence="2 3">
    <name type="scientific">Lipomyces starkeyi NRRL Y-11557</name>
    <dbReference type="NCBI Taxonomy" id="675824"/>
    <lineage>
        <taxon>Eukaryota</taxon>
        <taxon>Fungi</taxon>
        <taxon>Dikarya</taxon>
        <taxon>Ascomycota</taxon>
        <taxon>Saccharomycotina</taxon>
        <taxon>Lipomycetes</taxon>
        <taxon>Lipomycetales</taxon>
        <taxon>Lipomycetaceae</taxon>
        <taxon>Lipomyces</taxon>
    </lineage>
</organism>
<dbReference type="AlphaFoldDB" id="A0A1E3Q9A4"/>
<protein>
    <submittedName>
        <fullName evidence="2">Uncharacterized protein</fullName>
    </submittedName>
</protein>
<sequence>MRAATAGEVMWDIIERLYLEWTHIAKSKDVLQQKISHARRAYKWIKAYNVQHPNTNFFDMTRLERRKWLKENLNVNYDTIQRIHEETYDYMKSLEEGKPVDKYDTPSQEMLSILADRQRARKQRSNKSAQRHARSGSEIDINRDTLSQAHSIFQKKQEQLSATNMQLLRAFTLAVLNEDVSPAVGGLLAEWIREYKATMALESGALRTHLQTFLAKCDEKQ</sequence>
<gene>
    <name evidence="2" type="ORF">LIPSTDRAFT_69620</name>
</gene>
<proteinExistence type="predicted"/>
<reference evidence="2 3" key="1">
    <citation type="journal article" date="2016" name="Proc. Natl. Acad. Sci. U.S.A.">
        <title>Comparative genomics of biotechnologically important yeasts.</title>
        <authorList>
            <person name="Riley R."/>
            <person name="Haridas S."/>
            <person name="Wolfe K.H."/>
            <person name="Lopes M.R."/>
            <person name="Hittinger C.T."/>
            <person name="Goeker M."/>
            <person name="Salamov A.A."/>
            <person name="Wisecaver J.H."/>
            <person name="Long T.M."/>
            <person name="Calvey C.H."/>
            <person name="Aerts A.L."/>
            <person name="Barry K.W."/>
            <person name="Choi C."/>
            <person name="Clum A."/>
            <person name="Coughlan A.Y."/>
            <person name="Deshpande S."/>
            <person name="Douglass A.P."/>
            <person name="Hanson S.J."/>
            <person name="Klenk H.-P."/>
            <person name="LaButti K.M."/>
            <person name="Lapidus A."/>
            <person name="Lindquist E.A."/>
            <person name="Lipzen A.M."/>
            <person name="Meier-Kolthoff J.P."/>
            <person name="Ohm R.A."/>
            <person name="Otillar R.P."/>
            <person name="Pangilinan J.L."/>
            <person name="Peng Y."/>
            <person name="Rokas A."/>
            <person name="Rosa C.A."/>
            <person name="Scheuner C."/>
            <person name="Sibirny A.A."/>
            <person name="Slot J.C."/>
            <person name="Stielow J.B."/>
            <person name="Sun H."/>
            <person name="Kurtzman C.P."/>
            <person name="Blackwell M."/>
            <person name="Grigoriev I.V."/>
            <person name="Jeffries T.W."/>
        </authorList>
    </citation>
    <scope>NUCLEOTIDE SEQUENCE [LARGE SCALE GENOMIC DNA]</scope>
    <source>
        <strain evidence="2 3">NRRL Y-11557</strain>
    </source>
</reference>
<dbReference type="EMBL" id="KV454292">
    <property type="protein sequence ID" value="ODQ74074.1"/>
    <property type="molecule type" value="Genomic_DNA"/>
</dbReference>
<evidence type="ECO:0000256" key="1">
    <source>
        <dbReference type="SAM" id="MobiDB-lite"/>
    </source>
</evidence>
<keyword evidence="3" id="KW-1185">Reference proteome</keyword>
<dbReference type="Proteomes" id="UP000094385">
    <property type="component" value="Unassembled WGS sequence"/>
</dbReference>
<dbReference type="OrthoDB" id="10349542at2759"/>
<evidence type="ECO:0000313" key="3">
    <source>
        <dbReference type="Proteomes" id="UP000094385"/>
    </source>
</evidence>